<dbReference type="OrthoDB" id="191979at2759"/>
<dbReference type="InParanoid" id="A0A1V9XNU2"/>
<dbReference type="SUPFAM" id="SSF51735">
    <property type="entry name" value="NAD(P)-binding Rossmann-fold domains"/>
    <property type="match status" value="1"/>
</dbReference>
<dbReference type="PANTHER" id="PTHR43618">
    <property type="entry name" value="7-ALPHA-HYDROXYSTEROID DEHYDROGENASE"/>
    <property type="match status" value="1"/>
</dbReference>
<dbReference type="PANTHER" id="PTHR43618:SF8">
    <property type="entry name" value="7ALPHA-HYDROXYSTEROID DEHYDROGENASE"/>
    <property type="match status" value="1"/>
</dbReference>
<evidence type="ECO:0000313" key="5">
    <source>
        <dbReference type="EMBL" id="OQR75147.1"/>
    </source>
</evidence>
<comment type="caution">
    <text evidence="5">The sequence shown here is derived from an EMBL/GenBank/DDBJ whole genome shotgun (WGS) entry which is preliminary data.</text>
</comment>
<evidence type="ECO:0000256" key="2">
    <source>
        <dbReference type="ARBA" id="ARBA00022857"/>
    </source>
</evidence>
<proteinExistence type="inferred from homology"/>
<dbReference type="AlphaFoldDB" id="A0A1V9XNU2"/>
<name>A0A1V9XNU2_9ACAR</name>
<dbReference type="InterPro" id="IPR002347">
    <property type="entry name" value="SDR_fam"/>
</dbReference>
<gene>
    <name evidence="5" type="ORF">BIW11_08620</name>
</gene>
<keyword evidence="4" id="KW-0472">Membrane</keyword>
<evidence type="ECO:0000256" key="1">
    <source>
        <dbReference type="ARBA" id="ARBA00006484"/>
    </source>
</evidence>
<evidence type="ECO:0000256" key="3">
    <source>
        <dbReference type="ARBA" id="ARBA00023002"/>
    </source>
</evidence>
<sequence>MWLYIACFVLIGVAVLMFIIRIVIRTTVYYDNIPDLHGKTIVVTGASSGLGLRLTETLVKHGARVITINRYLDDINFVQHFASEIAKAEDRIDCLVNNADKIHGKEFTLADFAPGQLKSSVNSVDRHSRLRSHQFGNIYVLNFHPQH</sequence>
<dbReference type="InterPro" id="IPR052178">
    <property type="entry name" value="Sec_Metab_Biosynth_SDR"/>
</dbReference>
<dbReference type="Pfam" id="PF00106">
    <property type="entry name" value="adh_short"/>
    <property type="match status" value="1"/>
</dbReference>
<dbReference type="Gene3D" id="3.40.50.720">
    <property type="entry name" value="NAD(P)-binding Rossmann-like Domain"/>
    <property type="match status" value="1"/>
</dbReference>
<keyword evidence="3" id="KW-0560">Oxidoreductase</keyword>
<keyword evidence="6" id="KW-1185">Reference proteome</keyword>
<keyword evidence="2" id="KW-0521">NADP</keyword>
<dbReference type="EMBL" id="MNPL01006778">
    <property type="protein sequence ID" value="OQR75147.1"/>
    <property type="molecule type" value="Genomic_DNA"/>
</dbReference>
<organism evidence="5 6">
    <name type="scientific">Tropilaelaps mercedesae</name>
    <dbReference type="NCBI Taxonomy" id="418985"/>
    <lineage>
        <taxon>Eukaryota</taxon>
        <taxon>Metazoa</taxon>
        <taxon>Ecdysozoa</taxon>
        <taxon>Arthropoda</taxon>
        <taxon>Chelicerata</taxon>
        <taxon>Arachnida</taxon>
        <taxon>Acari</taxon>
        <taxon>Parasitiformes</taxon>
        <taxon>Mesostigmata</taxon>
        <taxon>Gamasina</taxon>
        <taxon>Dermanyssoidea</taxon>
        <taxon>Laelapidae</taxon>
        <taxon>Tropilaelaps</taxon>
    </lineage>
</organism>
<protein>
    <submittedName>
        <fullName evidence="5">Short-chain dehydrogenase TIC 32</fullName>
    </submittedName>
</protein>
<reference evidence="5 6" key="1">
    <citation type="journal article" date="2017" name="Gigascience">
        <title>Draft genome of the honey bee ectoparasitic mite, Tropilaelaps mercedesae, is shaped by the parasitic life history.</title>
        <authorList>
            <person name="Dong X."/>
            <person name="Armstrong S.D."/>
            <person name="Xia D."/>
            <person name="Makepeace B.L."/>
            <person name="Darby A.C."/>
            <person name="Kadowaki T."/>
        </authorList>
    </citation>
    <scope>NUCLEOTIDE SEQUENCE [LARGE SCALE GENOMIC DNA]</scope>
    <source>
        <strain evidence="5">Wuxi-XJTLU</strain>
    </source>
</reference>
<evidence type="ECO:0000313" key="6">
    <source>
        <dbReference type="Proteomes" id="UP000192247"/>
    </source>
</evidence>
<dbReference type="InterPro" id="IPR036291">
    <property type="entry name" value="NAD(P)-bd_dom_sf"/>
</dbReference>
<feature type="transmembrane region" description="Helical" evidence="4">
    <location>
        <begin position="6"/>
        <end position="24"/>
    </location>
</feature>
<accession>A0A1V9XNU2</accession>
<keyword evidence="4" id="KW-1133">Transmembrane helix</keyword>
<keyword evidence="4" id="KW-0812">Transmembrane</keyword>
<evidence type="ECO:0000256" key="4">
    <source>
        <dbReference type="SAM" id="Phobius"/>
    </source>
</evidence>
<dbReference type="PRINTS" id="PR00081">
    <property type="entry name" value="GDHRDH"/>
</dbReference>
<dbReference type="Proteomes" id="UP000192247">
    <property type="component" value="Unassembled WGS sequence"/>
</dbReference>
<comment type="similarity">
    <text evidence="1">Belongs to the short-chain dehydrogenases/reductases (SDR) family.</text>
</comment>
<dbReference type="GO" id="GO:0016491">
    <property type="term" value="F:oxidoreductase activity"/>
    <property type="evidence" value="ECO:0007669"/>
    <property type="project" value="UniProtKB-KW"/>
</dbReference>